<evidence type="ECO:0000313" key="1">
    <source>
        <dbReference type="EMBL" id="AXX76196.1"/>
    </source>
</evidence>
<gene>
    <name evidence="1" type="primary">HypD</name>
</gene>
<dbReference type="AlphaFoldDB" id="A0A385GNG3"/>
<dbReference type="EMBL" id="MH107388">
    <property type="protein sequence ID" value="AXX76196.1"/>
    <property type="molecule type" value="Genomic_DNA"/>
</dbReference>
<name>A0A385GNG3_9APIC</name>
<accession>A0A385GNG3</accession>
<organism evidence="1">
    <name type="scientific">Babesia duncani</name>
    <dbReference type="NCBI Taxonomy" id="323732"/>
    <lineage>
        <taxon>Eukaryota</taxon>
        <taxon>Sar</taxon>
        <taxon>Alveolata</taxon>
        <taxon>Apicomplexa</taxon>
        <taxon>Aconoidasida</taxon>
        <taxon>Piroplasmida</taxon>
        <taxon>Babesiidae</taxon>
        <taxon>Babesia</taxon>
    </lineage>
</organism>
<reference evidence="1" key="1">
    <citation type="journal article" date="2018" name="Int. J. Parasitol.">
        <title>Insights into the evolution and drug susceptibility of Babesia duncani from the sequence of its mitochondrial and apicoplast genomes.</title>
        <authorList>
            <person name="Virji A.Z."/>
            <person name="Thekkiniath J."/>
            <person name="Ma W."/>
            <person name="Lawres L."/>
            <person name="Knight J."/>
            <person name="Swei A."/>
            <person name="Roch K.L."/>
            <person name="Ben Mamoun C."/>
        </authorList>
    </citation>
    <scope>NUCLEOTIDE SEQUENCE</scope>
    <source>
        <strain evidence="1">WA-1</strain>
    </source>
</reference>
<sequence>MINNNKLIIIYIILIIKFIYKHIIIKSIKKKKYKIFKKLFRIIFIFLTTHYKIIIRHTLALILYYYLYSYLYYEMLVPVLEYTKCIASPLANIALKLLFYMLS</sequence>
<proteinExistence type="predicted"/>
<protein>
    <submittedName>
        <fullName evidence="1">Uncharacterized protein</fullName>
    </submittedName>
</protein>